<dbReference type="InterPro" id="IPR050142">
    <property type="entry name" value="MADS-box/MEF2_TF"/>
</dbReference>
<dbReference type="SUPFAM" id="SSF55455">
    <property type="entry name" value="SRF-like"/>
    <property type="match status" value="1"/>
</dbReference>
<dbReference type="GO" id="GO:0005634">
    <property type="term" value="C:nucleus"/>
    <property type="evidence" value="ECO:0007669"/>
    <property type="project" value="UniProtKB-SubCell"/>
</dbReference>
<dbReference type="GO" id="GO:0045944">
    <property type="term" value="P:positive regulation of transcription by RNA polymerase II"/>
    <property type="evidence" value="ECO:0007669"/>
    <property type="project" value="InterPro"/>
</dbReference>
<dbReference type="InterPro" id="IPR036879">
    <property type="entry name" value="TF_MADSbox_sf"/>
</dbReference>
<evidence type="ECO:0000259" key="6">
    <source>
        <dbReference type="PROSITE" id="PS50066"/>
    </source>
</evidence>
<proteinExistence type="predicted"/>
<comment type="caution">
    <text evidence="7">The sequence shown here is derived from an EMBL/GenBank/DDBJ whole genome shotgun (WGS) entry which is preliminary data.</text>
</comment>
<dbReference type="PROSITE" id="PS50066">
    <property type="entry name" value="MADS_BOX_2"/>
    <property type="match status" value="1"/>
</dbReference>
<evidence type="ECO:0000256" key="4">
    <source>
        <dbReference type="ARBA" id="ARBA00023163"/>
    </source>
</evidence>
<gene>
    <name evidence="7" type="ORF">CKAN_01682000</name>
</gene>
<keyword evidence="8" id="KW-1185">Reference proteome</keyword>
<protein>
    <submittedName>
        <fullName evidence="7">Agamous-like MADS-box protein AGL19 isoform X2</fullName>
    </submittedName>
</protein>
<dbReference type="Pfam" id="PF00319">
    <property type="entry name" value="SRF-TF"/>
    <property type="match status" value="1"/>
</dbReference>
<dbReference type="InterPro" id="IPR033896">
    <property type="entry name" value="MEF2-like_N"/>
</dbReference>
<dbReference type="Proteomes" id="UP000283530">
    <property type="component" value="Unassembled WGS sequence"/>
</dbReference>
<dbReference type="PANTHER" id="PTHR48019">
    <property type="entry name" value="SERUM RESPONSE FACTOR HOMOLOG"/>
    <property type="match status" value="1"/>
</dbReference>
<dbReference type="Gene3D" id="3.40.1810.10">
    <property type="entry name" value="Transcription factor, MADS-box"/>
    <property type="match status" value="1"/>
</dbReference>
<evidence type="ECO:0000256" key="2">
    <source>
        <dbReference type="ARBA" id="ARBA00023015"/>
    </source>
</evidence>
<dbReference type="PROSITE" id="PS00350">
    <property type="entry name" value="MADS_BOX_1"/>
    <property type="match status" value="1"/>
</dbReference>
<dbReference type="SMART" id="SM00432">
    <property type="entry name" value="MADS"/>
    <property type="match status" value="1"/>
</dbReference>
<evidence type="ECO:0000313" key="8">
    <source>
        <dbReference type="Proteomes" id="UP000283530"/>
    </source>
</evidence>
<dbReference type="InterPro" id="IPR002100">
    <property type="entry name" value="TF_MADSbox"/>
</dbReference>
<keyword evidence="3" id="KW-0238">DNA-binding</keyword>
<dbReference type="GO" id="GO:0000977">
    <property type="term" value="F:RNA polymerase II transcription regulatory region sequence-specific DNA binding"/>
    <property type="evidence" value="ECO:0007669"/>
    <property type="project" value="InterPro"/>
</dbReference>
<organism evidence="7 8">
    <name type="scientific">Cinnamomum micranthum f. kanehirae</name>
    <dbReference type="NCBI Taxonomy" id="337451"/>
    <lineage>
        <taxon>Eukaryota</taxon>
        <taxon>Viridiplantae</taxon>
        <taxon>Streptophyta</taxon>
        <taxon>Embryophyta</taxon>
        <taxon>Tracheophyta</taxon>
        <taxon>Spermatophyta</taxon>
        <taxon>Magnoliopsida</taxon>
        <taxon>Magnoliidae</taxon>
        <taxon>Laurales</taxon>
        <taxon>Lauraceae</taxon>
        <taxon>Cinnamomum</taxon>
    </lineage>
</organism>
<dbReference type="OrthoDB" id="1898716at2759"/>
<keyword evidence="2" id="KW-0805">Transcription regulation</keyword>
<evidence type="ECO:0000313" key="7">
    <source>
        <dbReference type="EMBL" id="RWR87859.1"/>
    </source>
</evidence>
<dbReference type="CDD" id="cd00265">
    <property type="entry name" value="MADS_MEF2_like"/>
    <property type="match status" value="1"/>
</dbReference>
<evidence type="ECO:0000256" key="5">
    <source>
        <dbReference type="ARBA" id="ARBA00023242"/>
    </source>
</evidence>
<name>A0A443PAR6_9MAGN</name>
<feature type="domain" description="MADS-box" evidence="6">
    <location>
        <begin position="1"/>
        <end position="61"/>
    </location>
</feature>
<dbReference type="GO" id="GO:0046983">
    <property type="term" value="F:protein dimerization activity"/>
    <property type="evidence" value="ECO:0007669"/>
    <property type="project" value="InterPro"/>
</dbReference>
<dbReference type="AlphaFoldDB" id="A0A443PAR6"/>
<evidence type="ECO:0000256" key="3">
    <source>
        <dbReference type="ARBA" id="ARBA00023125"/>
    </source>
</evidence>
<keyword evidence="4" id="KW-0804">Transcription</keyword>
<accession>A0A443PAR6</accession>
<evidence type="ECO:0000256" key="1">
    <source>
        <dbReference type="ARBA" id="ARBA00004123"/>
    </source>
</evidence>
<dbReference type="EMBL" id="QPKB01000006">
    <property type="protein sequence ID" value="RWR87859.1"/>
    <property type="molecule type" value="Genomic_DNA"/>
</dbReference>
<reference evidence="7 8" key="1">
    <citation type="journal article" date="2019" name="Nat. Plants">
        <title>Stout camphor tree genome fills gaps in understanding of flowering plant genome evolution.</title>
        <authorList>
            <person name="Chaw S.M."/>
            <person name="Liu Y.C."/>
            <person name="Wu Y.W."/>
            <person name="Wang H.Y."/>
            <person name="Lin C.I."/>
            <person name="Wu C.S."/>
            <person name="Ke H.M."/>
            <person name="Chang L.Y."/>
            <person name="Hsu C.Y."/>
            <person name="Yang H.T."/>
            <person name="Sudianto E."/>
            <person name="Hsu M.H."/>
            <person name="Wu K.P."/>
            <person name="Wang L.N."/>
            <person name="Leebens-Mack J.H."/>
            <person name="Tsai I.J."/>
        </authorList>
    </citation>
    <scope>NUCLEOTIDE SEQUENCE [LARGE SCALE GENOMIC DNA]</scope>
    <source>
        <strain evidence="8">cv. Chaw 1501</strain>
        <tissue evidence="7">Young leaves</tissue>
    </source>
</reference>
<comment type="subcellular location">
    <subcellularLocation>
        <location evidence="1">Nucleus</location>
    </subcellularLocation>
</comment>
<sequence length="291" mass="33163">MVRGKTQLRRIENAASRQVTFSKRRNGLLKKAFELSVLCDVEVALMVFSPTGKLYEFASAGKSKQRLRASISLEKIVQIRTAFIAVRHSSPAGDHRAMPHVAGDREEQAARLPFPNFCYRTKSKEEGRQDPVGADVILTPTVQSNSSLTKSTVRFQSQFSGPSRLRFALCFFLRTHVNEIYKVNGVDCPFEELKKELIPDTMATKATTTGIKFEIKKFDCKINFGLWQRRMKNILIQQGIKVALLGKEKKPEKIDAEEWAYIDERAMSSIEQYLSDEVIFNIMEEEFAKDL</sequence>
<keyword evidence="5" id="KW-0539">Nucleus</keyword>
<dbReference type="PRINTS" id="PR00404">
    <property type="entry name" value="MADSDOMAIN"/>
</dbReference>